<dbReference type="GO" id="GO:0003700">
    <property type="term" value="F:DNA-binding transcription factor activity"/>
    <property type="evidence" value="ECO:0007669"/>
    <property type="project" value="InterPro"/>
</dbReference>
<keyword evidence="3" id="KW-0238">DNA-binding</keyword>
<dbReference type="Gene3D" id="3.40.190.290">
    <property type="match status" value="1"/>
</dbReference>
<gene>
    <name evidence="6" type="ORF">DWW02_17120</name>
</gene>
<dbReference type="RefSeq" id="WP_118019013.1">
    <property type="nucleotide sequence ID" value="NZ_CAUHGS010000010.1"/>
</dbReference>
<evidence type="ECO:0000313" key="6">
    <source>
        <dbReference type="EMBL" id="RGV74385.1"/>
    </source>
</evidence>
<dbReference type="Gene3D" id="1.10.10.10">
    <property type="entry name" value="Winged helix-like DNA-binding domain superfamily/Winged helix DNA-binding domain"/>
    <property type="match status" value="1"/>
</dbReference>
<feature type="domain" description="HTH lysR-type" evidence="5">
    <location>
        <begin position="2"/>
        <end position="59"/>
    </location>
</feature>
<proteinExistence type="inferred from homology"/>
<dbReference type="Pfam" id="PF03466">
    <property type="entry name" value="LysR_substrate"/>
    <property type="match status" value="1"/>
</dbReference>
<name>A0A412Z3A9_9FIRM</name>
<evidence type="ECO:0000256" key="4">
    <source>
        <dbReference type="ARBA" id="ARBA00023163"/>
    </source>
</evidence>
<comment type="similarity">
    <text evidence="1">Belongs to the LysR transcriptional regulatory family.</text>
</comment>
<dbReference type="InterPro" id="IPR005119">
    <property type="entry name" value="LysR_subst-bd"/>
</dbReference>
<dbReference type="PANTHER" id="PTHR30419">
    <property type="entry name" value="HTH-TYPE TRANSCRIPTIONAL REGULATOR YBHD"/>
    <property type="match status" value="1"/>
</dbReference>
<dbReference type="PANTHER" id="PTHR30419:SF8">
    <property type="entry name" value="NITROGEN ASSIMILATION TRANSCRIPTIONAL ACTIVATOR-RELATED"/>
    <property type="match status" value="1"/>
</dbReference>
<dbReference type="Proteomes" id="UP000284543">
    <property type="component" value="Unassembled WGS sequence"/>
</dbReference>
<dbReference type="PROSITE" id="PS50931">
    <property type="entry name" value="HTH_LYSR"/>
    <property type="match status" value="1"/>
</dbReference>
<evidence type="ECO:0000313" key="7">
    <source>
        <dbReference type="Proteomes" id="UP000284543"/>
    </source>
</evidence>
<dbReference type="CDD" id="cd05466">
    <property type="entry name" value="PBP2_LTTR_substrate"/>
    <property type="match status" value="1"/>
</dbReference>
<reference evidence="6 7" key="1">
    <citation type="submission" date="2018-08" db="EMBL/GenBank/DDBJ databases">
        <title>A genome reference for cultivated species of the human gut microbiota.</title>
        <authorList>
            <person name="Zou Y."/>
            <person name="Xue W."/>
            <person name="Luo G."/>
        </authorList>
    </citation>
    <scope>NUCLEOTIDE SEQUENCE [LARGE SCALE GENOMIC DNA]</scope>
    <source>
        <strain evidence="6 7">AF14-18</strain>
    </source>
</reference>
<dbReference type="PRINTS" id="PR00039">
    <property type="entry name" value="HTHLYSR"/>
</dbReference>
<dbReference type="SUPFAM" id="SSF53850">
    <property type="entry name" value="Periplasmic binding protein-like II"/>
    <property type="match status" value="1"/>
</dbReference>
<dbReference type="EMBL" id="QRZM01000007">
    <property type="protein sequence ID" value="RGV74385.1"/>
    <property type="molecule type" value="Genomic_DNA"/>
</dbReference>
<accession>A0A412Z3A9</accession>
<protein>
    <submittedName>
        <fullName evidence="6">LysR family transcriptional regulator</fullName>
    </submittedName>
</protein>
<keyword evidence="2" id="KW-0805">Transcription regulation</keyword>
<dbReference type="InterPro" id="IPR050950">
    <property type="entry name" value="HTH-type_LysR_regulators"/>
</dbReference>
<dbReference type="SUPFAM" id="SSF46785">
    <property type="entry name" value="Winged helix' DNA-binding domain"/>
    <property type="match status" value="1"/>
</dbReference>
<dbReference type="GO" id="GO:0005829">
    <property type="term" value="C:cytosol"/>
    <property type="evidence" value="ECO:0007669"/>
    <property type="project" value="TreeGrafter"/>
</dbReference>
<sequence length="296" mass="33319">MMDLKDLQYFLAVAQAGTITGAAAKLCMAQPPLSRQMKELEEELGTTLFIRGKRHIRLTEEGIFLRQQAEEILSLMEKTRGQLSRMGTGAGGLISIGVTESCGAGVLSDIIEKFHSDFPGIRYNIWCGNGDEINDKLDKGLVDLGIVREPFRTEKYESALIKTESWTALLSREHPMAEQPGDTILLSDIAGSPLIIPSRPPLQEEIRGWFHRIEREHTILCTYNTLSCIVPLVERNVAVAICPEAVRYFTDRQRLVCRRLTEPEHVSRLLLVRRRNQLMPAAAGCFWDFARDYCGS</sequence>
<organism evidence="6 7">
    <name type="scientific">Enterocloster bolteae</name>
    <dbReference type="NCBI Taxonomy" id="208479"/>
    <lineage>
        <taxon>Bacteria</taxon>
        <taxon>Bacillati</taxon>
        <taxon>Bacillota</taxon>
        <taxon>Clostridia</taxon>
        <taxon>Lachnospirales</taxon>
        <taxon>Lachnospiraceae</taxon>
        <taxon>Enterocloster</taxon>
    </lineage>
</organism>
<dbReference type="Pfam" id="PF00126">
    <property type="entry name" value="HTH_1"/>
    <property type="match status" value="1"/>
</dbReference>
<comment type="caution">
    <text evidence="6">The sequence shown here is derived from an EMBL/GenBank/DDBJ whole genome shotgun (WGS) entry which is preliminary data.</text>
</comment>
<evidence type="ECO:0000256" key="1">
    <source>
        <dbReference type="ARBA" id="ARBA00009437"/>
    </source>
</evidence>
<dbReference type="InterPro" id="IPR036388">
    <property type="entry name" value="WH-like_DNA-bd_sf"/>
</dbReference>
<dbReference type="InterPro" id="IPR036390">
    <property type="entry name" value="WH_DNA-bd_sf"/>
</dbReference>
<evidence type="ECO:0000259" key="5">
    <source>
        <dbReference type="PROSITE" id="PS50931"/>
    </source>
</evidence>
<dbReference type="InterPro" id="IPR000847">
    <property type="entry name" value="LysR_HTH_N"/>
</dbReference>
<evidence type="ECO:0000256" key="3">
    <source>
        <dbReference type="ARBA" id="ARBA00023125"/>
    </source>
</evidence>
<dbReference type="AlphaFoldDB" id="A0A412Z3A9"/>
<dbReference type="GO" id="GO:0003677">
    <property type="term" value="F:DNA binding"/>
    <property type="evidence" value="ECO:0007669"/>
    <property type="project" value="UniProtKB-KW"/>
</dbReference>
<evidence type="ECO:0000256" key="2">
    <source>
        <dbReference type="ARBA" id="ARBA00023015"/>
    </source>
</evidence>
<keyword evidence="4" id="KW-0804">Transcription</keyword>
<dbReference type="FunFam" id="1.10.10.10:FF:000001">
    <property type="entry name" value="LysR family transcriptional regulator"/>
    <property type="match status" value="1"/>
</dbReference>